<evidence type="ECO:0000256" key="6">
    <source>
        <dbReference type="ARBA" id="ARBA00023065"/>
    </source>
</evidence>
<dbReference type="GO" id="GO:0005886">
    <property type="term" value="C:plasma membrane"/>
    <property type="evidence" value="ECO:0007669"/>
    <property type="project" value="UniProtKB-SubCell"/>
</dbReference>
<gene>
    <name evidence="9" type="ORF">H7C18_16445</name>
</gene>
<dbReference type="AlphaFoldDB" id="A0A7X0SM27"/>
<comment type="subcellular location">
    <subcellularLocation>
        <location evidence="1">Cell membrane</location>
        <topology evidence="1">Multi-pass membrane protein</topology>
    </subcellularLocation>
</comment>
<feature type="transmembrane region" description="Helical" evidence="8">
    <location>
        <begin position="298"/>
        <end position="331"/>
    </location>
</feature>
<organism evidence="9 10">
    <name type="scientific">Cohnella zeiphila</name>
    <dbReference type="NCBI Taxonomy" id="2761120"/>
    <lineage>
        <taxon>Bacteria</taxon>
        <taxon>Bacillati</taxon>
        <taxon>Bacillota</taxon>
        <taxon>Bacilli</taxon>
        <taxon>Bacillales</taxon>
        <taxon>Paenibacillaceae</taxon>
        <taxon>Cohnella</taxon>
    </lineage>
</organism>
<reference evidence="9 10" key="1">
    <citation type="submission" date="2020-08" db="EMBL/GenBank/DDBJ databases">
        <title>Cohnella phylogeny.</title>
        <authorList>
            <person name="Dunlap C."/>
        </authorList>
    </citation>
    <scope>NUCLEOTIDE SEQUENCE [LARGE SCALE GENOMIC DNA]</scope>
    <source>
        <strain evidence="9 10">CBP 2801</strain>
    </source>
</reference>
<dbReference type="PANTHER" id="PTHR32024">
    <property type="entry name" value="TRK SYSTEM POTASSIUM UPTAKE PROTEIN TRKG-RELATED"/>
    <property type="match status" value="1"/>
</dbReference>
<keyword evidence="7 8" id="KW-0472">Membrane</keyword>
<sequence length="447" mass="48022">MFGKWKAWIGASPPRSLAIGFALIIAVGTVLLKLPVAVRSGIDLSWLNAAFTAASATCVTGLVVVDTGTAFTPFGQGVILALVQVGGLGFMTVGTVFAFFLRRKVSLRERLILQESLNQGNLEGIVRLVRKVILYALTIEAAGSLLFALRFMEDMNPGKALLYGLFHGVSVFNNAGFDLFGEFRSLSAYVTDPFVNLLSIVLIILGSLGFVVLADLVDYPIRRRLSLHSKVALSMTLLLTVGGAILILLFEYTNEKTLGPLGPGSQALAALLHSVSPRSAGVSTLDLSSFRQATQFLLIWLMFIGASPGSTGGGIKTTTFAVLTLAVLAVVRGRSDIVIFRSRLERDRVYKAITVTLFSLALVIVVTMVLSITENHTFMEVLFEVTSAFTTSGLSLGLTQDLSGPGRILIMAMMFFGRVGPLTLFYAIGPKPGRPLYRYAEGKIIIG</sequence>
<feature type="transmembrane region" description="Helical" evidence="8">
    <location>
        <begin position="194"/>
        <end position="219"/>
    </location>
</feature>
<keyword evidence="10" id="KW-1185">Reference proteome</keyword>
<keyword evidence="4 8" id="KW-0812">Transmembrane</keyword>
<feature type="transmembrane region" description="Helical" evidence="8">
    <location>
        <begin position="408"/>
        <end position="428"/>
    </location>
</feature>
<keyword evidence="3" id="KW-1003">Cell membrane</keyword>
<feature type="transmembrane region" description="Helical" evidence="8">
    <location>
        <begin position="132"/>
        <end position="152"/>
    </location>
</feature>
<dbReference type="EMBL" id="JACJVO010000020">
    <property type="protein sequence ID" value="MBB6732512.1"/>
    <property type="molecule type" value="Genomic_DNA"/>
</dbReference>
<dbReference type="InterPro" id="IPR002229">
    <property type="entry name" value="RhesusRHD"/>
</dbReference>
<evidence type="ECO:0000313" key="9">
    <source>
        <dbReference type="EMBL" id="MBB6732512.1"/>
    </source>
</evidence>
<dbReference type="PRINTS" id="PR00342">
    <property type="entry name" value="RHESUSRHD"/>
</dbReference>
<evidence type="ECO:0000256" key="4">
    <source>
        <dbReference type="ARBA" id="ARBA00022692"/>
    </source>
</evidence>
<keyword evidence="5 8" id="KW-1133">Transmembrane helix</keyword>
<dbReference type="Proteomes" id="UP000564644">
    <property type="component" value="Unassembled WGS sequence"/>
</dbReference>
<evidence type="ECO:0000256" key="3">
    <source>
        <dbReference type="ARBA" id="ARBA00022475"/>
    </source>
</evidence>
<dbReference type="GO" id="GO:0008324">
    <property type="term" value="F:monoatomic cation transmembrane transporter activity"/>
    <property type="evidence" value="ECO:0007669"/>
    <property type="project" value="InterPro"/>
</dbReference>
<accession>A0A7X0SM27</accession>
<evidence type="ECO:0000256" key="5">
    <source>
        <dbReference type="ARBA" id="ARBA00022989"/>
    </source>
</evidence>
<evidence type="ECO:0000256" key="1">
    <source>
        <dbReference type="ARBA" id="ARBA00004651"/>
    </source>
</evidence>
<protein>
    <submittedName>
        <fullName evidence="9">Trk family potassium uptake protein</fullName>
    </submittedName>
</protein>
<feature type="transmembrane region" description="Helical" evidence="8">
    <location>
        <begin position="231"/>
        <end position="250"/>
    </location>
</feature>
<dbReference type="PANTHER" id="PTHR32024:SF1">
    <property type="entry name" value="KTR SYSTEM POTASSIUM UPTAKE PROTEIN B"/>
    <property type="match status" value="1"/>
</dbReference>
<evidence type="ECO:0000256" key="8">
    <source>
        <dbReference type="SAM" id="Phobius"/>
    </source>
</evidence>
<dbReference type="RefSeq" id="WP_185130172.1">
    <property type="nucleotide sequence ID" value="NZ_JACJVO010000020.1"/>
</dbReference>
<evidence type="ECO:0000256" key="2">
    <source>
        <dbReference type="ARBA" id="ARBA00022448"/>
    </source>
</evidence>
<feature type="transmembrane region" description="Helical" evidence="8">
    <location>
        <begin position="352"/>
        <end position="372"/>
    </location>
</feature>
<name>A0A7X0SM27_9BACL</name>
<evidence type="ECO:0000313" key="10">
    <source>
        <dbReference type="Proteomes" id="UP000564644"/>
    </source>
</evidence>
<feature type="transmembrane region" description="Helical" evidence="8">
    <location>
        <begin position="46"/>
        <end position="65"/>
    </location>
</feature>
<feature type="transmembrane region" description="Helical" evidence="8">
    <location>
        <begin position="16"/>
        <end position="34"/>
    </location>
</feature>
<dbReference type="GO" id="GO:0030001">
    <property type="term" value="P:metal ion transport"/>
    <property type="evidence" value="ECO:0007669"/>
    <property type="project" value="UniProtKB-ARBA"/>
</dbReference>
<dbReference type="InterPro" id="IPR003445">
    <property type="entry name" value="Cat_transpt"/>
</dbReference>
<keyword evidence="6" id="KW-0406">Ion transport</keyword>
<keyword evidence="2" id="KW-0813">Transport</keyword>
<dbReference type="Pfam" id="PF02386">
    <property type="entry name" value="TrkH"/>
    <property type="match status" value="1"/>
</dbReference>
<feature type="transmembrane region" description="Helical" evidence="8">
    <location>
        <begin position="77"/>
        <end position="101"/>
    </location>
</feature>
<evidence type="ECO:0000256" key="7">
    <source>
        <dbReference type="ARBA" id="ARBA00023136"/>
    </source>
</evidence>
<proteinExistence type="predicted"/>
<comment type="caution">
    <text evidence="9">The sequence shown here is derived from an EMBL/GenBank/DDBJ whole genome shotgun (WGS) entry which is preliminary data.</text>
</comment>